<feature type="region of interest" description="Disordered" evidence="1">
    <location>
        <begin position="93"/>
        <end position="160"/>
    </location>
</feature>
<comment type="caution">
    <text evidence="2">The sequence shown here is derived from an EMBL/GenBank/DDBJ whole genome shotgun (WGS) entry which is preliminary data.</text>
</comment>
<reference evidence="2" key="1">
    <citation type="journal article" date="2020" name="Stud. Mycol.">
        <title>101 Dothideomycetes genomes: a test case for predicting lifestyles and emergence of pathogens.</title>
        <authorList>
            <person name="Haridas S."/>
            <person name="Albert R."/>
            <person name="Binder M."/>
            <person name="Bloem J."/>
            <person name="Labutti K."/>
            <person name="Salamov A."/>
            <person name="Andreopoulos B."/>
            <person name="Baker S."/>
            <person name="Barry K."/>
            <person name="Bills G."/>
            <person name="Bluhm B."/>
            <person name="Cannon C."/>
            <person name="Castanera R."/>
            <person name="Culley D."/>
            <person name="Daum C."/>
            <person name="Ezra D."/>
            <person name="Gonzalez J."/>
            <person name="Henrissat B."/>
            <person name="Kuo A."/>
            <person name="Liang C."/>
            <person name="Lipzen A."/>
            <person name="Lutzoni F."/>
            <person name="Magnuson J."/>
            <person name="Mondo S."/>
            <person name="Nolan M."/>
            <person name="Ohm R."/>
            <person name="Pangilinan J."/>
            <person name="Park H.-J."/>
            <person name="Ramirez L."/>
            <person name="Alfaro M."/>
            <person name="Sun H."/>
            <person name="Tritt A."/>
            <person name="Yoshinaga Y."/>
            <person name="Zwiers L.-H."/>
            <person name="Turgeon B."/>
            <person name="Goodwin S."/>
            <person name="Spatafora J."/>
            <person name="Crous P."/>
            <person name="Grigoriev I."/>
        </authorList>
    </citation>
    <scope>NUCLEOTIDE SEQUENCE</scope>
    <source>
        <strain evidence="2">CBS 690.94</strain>
    </source>
</reference>
<sequence>MQKICSIVIYRTDVSWQRLYGSPSHHLNSEALYFTYSTKSFYKTLARSPSSFLPSAVSGACLPAFCYSVSPPHSLTPHQHLNFPYSFLTAPSQSLSSCTSDPSLTPSSVAMPSPQYHQPSVSVQRRPSNAPQDTPSNRREHPNQPKHVSHIKNMNPIHHE</sequence>
<name>A0A9P4PGR4_9PLEO</name>
<proteinExistence type="predicted"/>
<evidence type="ECO:0000313" key="2">
    <source>
        <dbReference type="EMBL" id="KAF2443821.1"/>
    </source>
</evidence>
<protein>
    <submittedName>
        <fullName evidence="2">Uncharacterized protein</fullName>
    </submittedName>
</protein>
<organism evidence="2 3">
    <name type="scientific">Karstenula rhodostoma CBS 690.94</name>
    <dbReference type="NCBI Taxonomy" id="1392251"/>
    <lineage>
        <taxon>Eukaryota</taxon>
        <taxon>Fungi</taxon>
        <taxon>Dikarya</taxon>
        <taxon>Ascomycota</taxon>
        <taxon>Pezizomycotina</taxon>
        <taxon>Dothideomycetes</taxon>
        <taxon>Pleosporomycetidae</taxon>
        <taxon>Pleosporales</taxon>
        <taxon>Massarineae</taxon>
        <taxon>Didymosphaeriaceae</taxon>
        <taxon>Karstenula</taxon>
    </lineage>
</organism>
<accession>A0A9P4PGR4</accession>
<evidence type="ECO:0000313" key="3">
    <source>
        <dbReference type="Proteomes" id="UP000799764"/>
    </source>
</evidence>
<dbReference type="AlphaFoldDB" id="A0A9P4PGR4"/>
<dbReference type="Proteomes" id="UP000799764">
    <property type="component" value="Unassembled WGS sequence"/>
</dbReference>
<gene>
    <name evidence="2" type="ORF">P171DRAFT_44569</name>
</gene>
<evidence type="ECO:0000256" key="1">
    <source>
        <dbReference type="SAM" id="MobiDB-lite"/>
    </source>
</evidence>
<dbReference type="EMBL" id="MU001502">
    <property type="protein sequence ID" value="KAF2443821.1"/>
    <property type="molecule type" value="Genomic_DNA"/>
</dbReference>
<feature type="compositionally biased region" description="Polar residues" evidence="1">
    <location>
        <begin position="93"/>
        <end position="135"/>
    </location>
</feature>
<keyword evidence="3" id="KW-1185">Reference proteome</keyword>